<feature type="non-terminal residue" evidence="2">
    <location>
        <position position="1"/>
    </location>
</feature>
<protein>
    <submittedName>
        <fullName evidence="2">Uncharacterized protein</fullName>
    </submittedName>
</protein>
<organism evidence="2 3">
    <name type="scientific">Drosophila gunungcola</name>
    <name type="common">fruit fly</name>
    <dbReference type="NCBI Taxonomy" id="103775"/>
    <lineage>
        <taxon>Eukaryota</taxon>
        <taxon>Metazoa</taxon>
        <taxon>Ecdysozoa</taxon>
        <taxon>Arthropoda</taxon>
        <taxon>Hexapoda</taxon>
        <taxon>Insecta</taxon>
        <taxon>Pterygota</taxon>
        <taxon>Neoptera</taxon>
        <taxon>Endopterygota</taxon>
        <taxon>Diptera</taxon>
        <taxon>Brachycera</taxon>
        <taxon>Muscomorpha</taxon>
        <taxon>Ephydroidea</taxon>
        <taxon>Drosophilidae</taxon>
        <taxon>Drosophila</taxon>
        <taxon>Sophophora</taxon>
    </lineage>
</organism>
<name>A0A9P9YSA2_9MUSC</name>
<dbReference type="EMBL" id="JAMKOV010000003">
    <property type="protein sequence ID" value="KAI8041858.1"/>
    <property type="molecule type" value="Genomic_DNA"/>
</dbReference>
<evidence type="ECO:0000256" key="1">
    <source>
        <dbReference type="SAM" id="Phobius"/>
    </source>
</evidence>
<reference evidence="2" key="1">
    <citation type="journal article" date="2023" name="Genome Biol. Evol.">
        <title>Long-read-based Genome Assembly of Drosophila gunungcola Reveals Fewer Chemosensory Genes in Flower-breeding Species.</title>
        <authorList>
            <person name="Negi A."/>
            <person name="Liao B.Y."/>
            <person name="Yeh S.D."/>
        </authorList>
    </citation>
    <scope>NUCLEOTIDE SEQUENCE</scope>
    <source>
        <strain evidence="2">Sukarami</strain>
    </source>
</reference>
<gene>
    <name evidence="2" type="ORF">M5D96_006128</name>
</gene>
<evidence type="ECO:0000313" key="3">
    <source>
        <dbReference type="Proteomes" id="UP001059596"/>
    </source>
</evidence>
<keyword evidence="3" id="KW-1185">Reference proteome</keyword>
<proteinExistence type="predicted"/>
<keyword evidence="1" id="KW-1133">Transmembrane helix</keyword>
<keyword evidence="1" id="KW-0812">Transmembrane</keyword>
<comment type="caution">
    <text evidence="2">The sequence shown here is derived from an EMBL/GenBank/DDBJ whole genome shotgun (WGS) entry which is preliminary data.</text>
</comment>
<evidence type="ECO:0000313" key="2">
    <source>
        <dbReference type="EMBL" id="KAI8041858.1"/>
    </source>
</evidence>
<keyword evidence="1" id="KW-0472">Membrane</keyword>
<dbReference type="Proteomes" id="UP001059596">
    <property type="component" value="Unassembled WGS sequence"/>
</dbReference>
<accession>A0A9P9YSA2</accession>
<dbReference type="AlphaFoldDB" id="A0A9P9YSA2"/>
<sequence length="139" mass="16303">FKPTTSAIFEVILSFCNALSFYCLLLTLLRNSTVNSFGSKGKQNRKRRQGTHLFKMKEWLFLFFIDLLLYYVTMPGLPIWAFLLFTLLFSTQPITRFAVIAFNYGAKTYLLPYCDEWLTEMEKDLQNVYNKTECLENSS</sequence>
<feature type="transmembrane region" description="Helical" evidence="1">
    <location>
        <begin position="6"/>
        <end position="29"/>
    </location>
</feature>